<dbReference type="SUPFAM" id="SSF55729">
    <property type="entry name" value="Acyl-CoA N-acyltransferases (Nat)"/>
    <property type="match status" value="1"/>
</dbReference>
<dbReference type="PROSITE" id="PS51186">
    <property type="entry name" value="GNAT"/>
    <property type="match status" value="1"/>
</dbReference>
<evidence type="ECO:0000256" key="1">
    <source>
        <dbReference type="ARBA" id="ARBA00022679"/>
    </source>
</evidence>
<dbReference type="InterPro" id="IPR000182">
    <property type="entry name" value="GNAT_dom"/>
</dbReference>
<dbReference type="PANTHER" id="PTHR43800">
    <property type="entry name" value="PEPTIDYL-LYSINE N-ACETYLTRANSFERASE YJAB"/>
    <property type="match status" value="1"/>
</dbReference>
<evidence type="ECO:0000259" key="3">
    <source>
        <dbReference type="PROSITE" id="PS51186"/>
    </source>
</evidence>
<reference evidence="4" key="2">
    <citation type="submission" date="2020-09" db="EMBL/GenBank/DDBJ databases">
        <authorList>
            <person name="Sun Q."/>
            <person name="Kim S."/>
        </authorList>
    </citation>
    <scope>NUCLEOTIDE SEQUENCE</scope>
    <source>
        <strain evidence="4">KCTC 22169</strain>
    </source>
</reference>
<name>A0A918KCK6_9GAMM</name>
<dbReference type="CDD" id="cd04301">
    <property type="entry name" value="NAT_SF"/>
    <property type="match status" value="1"/>
</dbReference>
<reference evidence="4" key="1">
    <citation type="journal article" date="2014" name="Int. J. Syst. Evol. Microbiol.">
        <title>Complete genome sequence of Corynebacterium casei LMG S-19264T (=DSM 44701T), isolated from a smear-ripened cheese.</title>
        <authorList>
            <consortium name="US DOE Joint Genome Institute (JGI-PGF)"/>
            <person name="Walter F."/>
            <person name="Albersmeier A."/>
            <person name="Kalinowski J."/>
            <person name="Ruckert C."/>
        </authorList>
    </citation>
    <scope>NUCLEOTIDE SEQUENCE</scope>
    <source>
        <strain evidence="4">KCTC 22169</strain>
    </source>
</reference>
<feature type="domain" description="N-acetyltransferase" evidence="3">
    <location>
        <begin position="1"/>
        <end position="141"/>
    </location>
</feature>
<dbReference type="AlphaFoldDB" id="A0A918KCK6"/>
<evidence type="ECO:0000313" key="4">
    <source>
        <dbReference type="EMBL" id="GGX58085.1"/>
    </source>
</evidence>
<dbReference type="Proteomes" id="UP000626148">
    <property type="component" value="Unassembled WGS sequence"/>
</dbReference>
<dbReference type="InterPro" id="IPR016181">
    <property type="entry name" value="Acyl_CoA_acyltransferase"/>
</dbReference>
<gene>
    <name evidence="4" type="ORF">GCM10007392_27280</name>
</gene>
<proteinExistence type="predicted"/>
<accession>A0A918KCK6</accession>
<dbReference type="EMBL" id="BMXR01000006">
    <property type="protein sequence ID" value="GGX58085.1"/>
    <property type="molecule type" value="Genomic_DNA"/>
</dbReference>
<protein>
    <submittedName>
        <fullName evidence="4">N-acetyltransferase</fullName>
    </submittedName>
</protein>
<keyword evidence="5" id="KW-1185">Reference proteome</keyword>
<dbReference type="Pfam" id="PF13673">
    <property type="entry name" value="Acetyltransf_10"/>
    <property type="match status" value="1"/>
</dbReference>
<keyword evidence="1" id="KW-0808">Transferase</keyword>
<sequence>MIRHATNTDFRELADIYHDASLIAHPFIDPAYVAVDKVALQQDRLPLQEAFLYEIPGEIAGYISLTGPHINGLFVKVDRQRQGIGRALIEHAKQLQDHLDVRVFQENYSAQRFYYAMGFEVVEERSHVQLPHDEYLMRWPE</sequence>
<organism evidence="4 5">
    <name type="scientific">Saccharospirillum salsuginis</name>
    <dbReference type="NCBI Taxonomy" id="418750"/>
    <lineage>
        <taxon>Bacteria</taxon>
        <taxon>Pseudomonadati</taxon>
        <taxon>Pseudomonadota</taxon>
        <taxon>Gammaproteobacteria</taxon>
        <taxon>Oceanospirillales</taxon>
        <taxon>Saccharospirillaceae</taxon>
        <taxon>Saccharospirillum</taxon>
    </lineage>
</organism>
<evidence type="ECO:0000313" key="5">
    <source>
        <dbReference type="Proteomes" id="UP000626148"/>
    </source>
</evidence>
<evidence type="ECO:0000256" key="2">
    <source>
        <dbReference type="ARBA" id="ARBA00023315"/>
    </source>
</evidence>
<dbReference type="GO" id="GO:0016747">
    <property type="term" value="F:acyltransferase activity, transferring groups other than amino-acyl groups"/>
    <property type="evidence" value="ECO:0007669"/>
    <property type="project" value="InterPro"/>
</dbReference>
<dbReference type="RefSeq" id="WP_189609558.1">
    <property type="nucleotide sequence ID" value="NZ_BMXR01000006.1"/>
</dbReference>
<dbReference type="PANTHER" id="PTHR43800:SF1">
    <property type="entry name" value="PEPTIDYL-LYSINE N-ACETYLTRANSFERASE YJAB"/>
    <property type="match status" value="1"/>
</dbReference>
<dbReference type="Gene3D" id="3.40.630.30">
    <property type="match status" value="1"/>
</dbReference>
<keyword evidence="2" id="KW-0012">Acyltransferase</keyword>
<comment type="caution">
    <text evidence="4">The sequence shown here is derived from an EMBL/GenBank/DDBJ whole genome shotgun (WGS) entry which is preliminary data.</text>
</comment>